<dbReference type="Gene3D" id="3.10.450.50">
    <property type="match status" value="1"/>
</dbReference>
<accession>A0A3R9Q2E9</accession>
<dbReference type="SUPFAM" id="SSF81901">
    <property type="entry name" value="HCP-like"/>
    <property type="match status" value="1"/>
</dbReference>
<dbReference type="Pfam" id="PF02810">
    <property type="entry name" value="SEC-C"/>
    <property type="match status" value="1"/>
</dbReference>
<dbReference type="AlphaFoldDB" id="A0A3R9Q2E9"/>
<dbReference type="Proteomes" id="UP000275076">
    <property type="component" value="Unassembled WGS sequence"/>
</dbReference>
<dbReference type="RefSeq" id="WP_125557268.1">
    <property type="nucleotide sequence ID" value="NZ_RBVX01000017.1"/>
</dbReference>
<dbReference type="OrthoDB" id="6399948at2"/>
<protein>
    <recommendedName>
        <fullName evidence="3">SEC-C motif-containing protein</fullName>
    </recommendedName>
</protein>
<reference evidence="1 2" key="1">
    <citation type="submission" date="2018-10" db="EMBL/GenBank/DDBJ databases">
        <title>Draft genome sequence of Bacillus salarius IM0101, isolated from a hypersaline soil in Inner Mongolia, China.</title>
        <authorList>
            <person name="Yamprayoonswat W."/>
            <person name="Boonvisut S."/>
            <person name="Jumpathong W."/>
            <person name="Sittihan S."/>
            <person name="Ruangsuj P."/>
            <person name="Wanthongcharoen S."/>
            <person name="Thongpramul N."/>
            <person name="Pimmason S."/>
            <person name="Yu B."/>
            <person name="Yasawong M."/>
        </authorList>
    </citation>
    <scope>NUCLEOTIDE SEQUENCE [LARGE SCALE GENOMIC DNA]</scope>
    <source>
        <strain evidence="1 2">IM0101</strain>
    </source>
</reference>
<name>A0A3R9Q2E9_9BACI</name>
<sequence length="649" mass="75043">MQVGRNEPCPCGSGKKYKKCCAAKVTTLTYTPEQIMDVQTKLYQYVFEHYREDVEEYIEYIIGDETLKSFDKSERQSFSSLAVGHFVFGENNQQENGLIDEVLHLSFWGVKQRRLLETWKEKAFFSLFFIEEEVEKTVLLRDIQDNDMYRVDLPSDFPEGLDHGLCFLGVVPVQNRWFIFGAPYFIVPPSNVEKQTAETNAWIEYLKQTTLDAPFSSGEPFIDLFGDCIALIQAMKQEFTDQPENIMEHDLAPEEQEVLTVFSHHINPELRKIGGIAKAEKLWTSYCYFTSPIIKKPEAYAASLEYYMSKDVYSLSRVTQKQLAKKYGVAPGTISQRALDIDEVLSLESYRDDMPAEPSIDTGRIEMERTMFVLTREMQKQELSSPAEMEAFQQQFDEKNVDFSTWTTSDRAQLMLYDAMLESDVQGKIDTIKQALEIDDNQPDAYLQLAEMTDDTEEALQWTNKAIEAGRNALGEDFFEEEKGHFWGLTETRPFMRAMQQYAVLMEAHDVNEAVKTYEEMLDLNPGDNQGVRYQVLPLYFSIGDKQKIEALLREYQEGTTFWLCYEALLEYLKHGVSKTLEKKLQDIHHANPFVLDYLSDMSRIPKHLLQQSIEAYSPGSQEEAVIYVVEAGYLWHHEDELMKAVMSM</sequence>
<dbReference type="EMBL" id="RBVX01000017">
    <property type="protein sequence ID" value="RSL32153.1"/>
    <property type="molecule type" value="Genomic_DNA"/>
</dbReference>
<dbReference type="InterPro" id="IPR011990">
    <property type="entry name" value="TPR-like_helical_dom_sf"/>
</dbReference>
<comment type="caution">
    <text evidence="1">The sequence shown here is derived from an EMBL/GenBank/DDBJ whole genome shotgun (WGS) entry which is preliminary data.</text>
</comment>
<dbReference type="Gene3D" id="1.25.40.10">
    <property type="entry name" value="Tetratricopeptide repeat domain"/>
    <property type="match status" value="1"/>
</dbReference>
<proteinExistence type="predicted"/>
<organism evidence="1 2">
    <name type="scientific">Salibacterium salarium</name>
    <dbReference type="NCBI Taxonomy" id="284579"/>
    <lineage>
        <taxon>Bacteria</taxon>
        <taxon>Bacillati</taxon>
        <taxon>Bacillota</taxon>
        <taxon>Bacilli</taxon>
        <taxon>Bacillales</taxon>
        <taxon>Bacillaceae</taxon>
    </lineage>
</organism>
<evidence type="ECO:0000313" key="2">
    <source>
        <dbReference type="Proteomes" id="UP000275076"/>
    </source>
</evidence>
<dbReference type="SUPFAM" id="SSF103642">
    <property type="entry name" value="Sec-C motif"/>
    <property type="match status" value="1"/>
</dbReference>
<dbReference type="InterPro" id="IPR004027">
    <property type="entry name" value="SEC_C_motif"/>
</dbReference>
<evidence type="ECO:0000313" key="1">
    <source>
        <dbReference type="EMBL" id="RSL32153.1"/>
    </source>
</evidence>
<keyword evidence="2" id="KW-1185">Reference proteome</keyword>
<evidence type="ECO:0008006" key="3">
    <source>
        <dbReference type="Google" id="ProtNLM"/>
    </source>
</evidence>
<gene>
    <name evidence="1" type="ORF">D7Z54_17155</name>
</gene>